<proteinExistence type="predicted"/>
<evidence type="ECO:0008006" key="5">
    <source>
        <dbReference type="Google" id="ProtNLM"/>
    </source>
</evidence>
<accession>A0A239MC91</accession>
<dbReference type="Pfam" id="PF16157">
    <property type="entry name" value="DUF4865"/>
    <property type="match status" value="1"/>
</dbReference>
<dbReference type="EMBL" id="FNEC01000012">
    <property type="protein sequence ID" value="SDJ06959.1"/>
    <property type="molecule type" value="Genomic_DNA"/>
</dbReference>
<name>A0A239MC91_9PSED</name>
<evidence type="ECO:0000313" key="4">
    <source>
        <dbReference type="Proteomes" id="UP000199693"/>
    </source>
</evidence>
<reference evidence="1 4" key="1">
    <citation type="submission" date="2016-10" db="EMBL/GenBank/DDBJ databases">
        <authorList>
            <person name="de Groot N.N."/>
        </authorList>
    </citation>
    <scope>NUCLEOTIDE SEQUENCE [LARGE SCALE GENOMIC DNA]</scope>
    <source>
        <strain evidence="1 4">CCM 7361</strain>
    </source>
</reference>
<dbReference type="InterPro" id="IPR032349">
    <property type="entry name" value="DUF4865"/>
</dbReference>
<keyword evidence="3" id="KW-1185">Reference proteome</keyword>
<gene>
    <name evidence="1" type="ORF">SAMN05216189_101259</name>
    <name evidence="2" type="ORF">SAMN06295949_12559</name>
</gene>
<dbReference type="Proteomes" id="UP000198309">
    <property type="component" value="Unassembled WGS sequence"/>
</dbReference>
<evidence type="ECO:0000313" key="2">
    <source>
        <dbReference type="EMBL" id="SNT40336.1"/>
    </source>
</evidence>
<dbReference type="EMBL" id="FZPC01000025">
    <property type="protein sequence ID" value="SNT40336.1"/>
    <property type="molecule type" value="Genomic_DNA"/>
</dbReference>
<dbReference type="RefSeq" id="WP_089393509.1">
    <property type="nucleotide sequence ID" value="NZ_FNEC01000012.1"/>
</dbReference>
<organism evidence="1 4">
    <name type="scientific">Pseudomonas delhiensis</name>
    <dbReference type="NCBI Taxonomy" id="366289"/>
    <lineage>
        <taxon>Bacteria</taxon>
        <taxon>Pseudomonadati</taxon>
        <taxon>Pseudomonadota</taxon>
        <taxon>Gammaproteobacteria</taxon>
        <taxon>Pseudomonadales</taxon>
        <taxon>Pseudomonadaceae</taxon>
        <taxon>Pseudomonas</taxon>
    </lineage>
</organism>
<dbReference type="Proteomes" id="UP000199693">
    <property type="component" value="Unassembled WGS sequence"/>
</dbReference>
<dbReference type="AlphaFoldDB" id="A0A239MC91"/>
<protein>
    <recommendedName>
        <fullName evidence="5">DUF4865 domain-containing protein</fullName>
    </recommendedName>
</protein>
<evidence type="ECO:0000313" key="3">
    <source>
        <dbReference type="Proteomes" id="UP000198309"/>
    </source>
</evidence>
<evidence type="ECO:0000313" key="1">
    <source>
        <dbReference type="EMBL" id="SDJ06959.1"/>
    </source>
</evidence>
<sequence>MFAMQYSHRLPAAHDMGAIRQRAASKGPHWDAWPGLECKAFVLQEKGRHGAEGNLYASVYLWQEPAAAAAFLASEAFQGVIDSFGRPAVETWLPLDACRGPAFDRPARALYREELPLSDRGAAALRDGALAAGAALPGREDVLAAWVVADLQRWTLLRFSLSAEALEARAGSLGYEVLYLARPGLERLP</sequence>
<reference evidence="2 3" key="2">
    <citation type="submission" date="2017-06" db="EMBL/GenBank/DDBJ databases">
        <authorList>
            <person name="Varghese N."/>
            <person name="Submissions S."/>
        </authorList>
    </citation>
    <scope>NUCLEOTIDE SEQUENCE [LARGE SCALE GENOMIC DNA]</scope>
    <source>
        <strain evidence="2 3">RLD-1</strain>
    </source>
</reference>